<organism evidence="2 3">
    <name type="scientific">Corallococcus exercitus</name>
    <dbReference type="NCBI Taxonomy" id="2316736"/>
    <lineage>
        <taxon>Bacteria</taxon>
        <taxon>Pseudomonadati</taxon>
        <taxon>Myxococcota</taxon>
        <taxon>Myxococcia</taxon>
        <taxon>Myxococcales</taxon>
        <taxon>Cystobacterineae</taxon>
        <taxon>Myxococcaceae</taxon>
        <taxon>Corallococcus</taxon>
    </lineage>
</organism>
<feature type="region of interest" description="Disordered" evidence="1">
    <location>
        <begin position="103"/>
        <end position="186"/>
    </location>
</feature>
<dbReference type="EMBL" id="JABFJV010000009">
    <property type="protein sequence ID" value="NOK32174.1"/>
    <property type="molecule type" value="Genomic_DNA"/>
</dbReference>
<comment type="caution">
    <text evidence="2">The sequence shown here is derived from an EMBL/GenBank/DDBJ whole genome shotgun (WGS) entry which is preliminary data.</text>
</comment>
<keyword evidence="3" id="KW-1185">Reference proteome</keyword>
<proteinExistence type="predicted"/>
<evidence type="ECO:0000256" key="1">
    <source>
        <dbReference type="SAM" id="MobiDB-lite"/>
    </source>
</evidence>
<protein>
    <submittedName>
        <fullName evidence="2">Uncharacterized protein</fullName>
    </submittedName>
</protein>
<name>A0A7Y4KFY8_9BACT</name>
<dbReference type="RefSeq" id="WP_171432937.1">
    <property type="nucleotide sequence ID" value="NZ_JABFJV010000009.1"/>
</dbReference>
<evidence type="ECO:0000313" key="2">
    <source>
        <dbReference type="EMBL" id="NOK32174.1"/>
    </source>
</evidence>
<reference evidence="2 3" key="1">
    <citation type="submission" date="2020-05" db="EMBL/GenBank/DDBJ databases">
        <authorList>
            <person name="Whitworth D."/>
        </authorList>
    </citation>
    <scope>NUCLEOTIDE SEQUENCE [LARGE SCALE GENOMIC DNA]</scope>
    <source>
        <strain evidence="2 3">AB043B</strain>
    </source>
</reference>
<dbReference type="AlphaFoldDB" id="A0A7Y4KFY8"/>
<feature type="compositionally biased region" description="Low complexity" evidence="1">
    <location>
        <begin position="163"/>
        <end position="179"/>
    </location>
</feature>
<accession>A0A7Y4KFY8</accession>
<dbReference type="Proteomes" id="UP000563426">
    <property type="component" value="Unassembled WGS sequence"/>
</dbReference>
<evidence type="ECO:0000313" key="3">
    <source>
        <dbReference type="Proteomes" id="UP000563426"/>
    </source>
</evidence>
<gene>
    <name evidence="2" type="ORF">HMI49_02995</name>
</gene>
<sequence>MISPWQRRRQPDDVPTPVAVAVSDFCRRAKAPAPAQQVREALALLTEEEDFRVRALTDGEPETSPLGPFAVVDILRGVTPSLAAQRQECGYYDVVQELAQVREEKTPPPAPAPTTPVFALPSSPVEETDAKSGRRKSAKAEAAAVQERIAPKKRTADADDADTSAQATAAPQAPQAPQAPDEEEAPRFIKRELPRPRGRFTRVEAQRLSFFELTRAEGKETLEAAIEATEHRYSLLRTLEHRYNGPRGELTQVDMENVLRQHGIMETLEARERHNIQTAYASQRGATGRVGWALGLSPSELQRLVHALKLEEEVEALRERFRNEVLATGHLTHRLDLLGRDKYLVDLGIQKRFTDALRKELERLAKDALPDATDLHSLANVVGRKHGAPAELVTRAFERLNLTEGLRKQLSAQAQSPSH</sequence>